<evidence type="ECO:0000256" key="2">
    <source>
        <dbReference type="SAM" id="Phobius"/>
    </source>
</evidence>
<keyword evidence="2" id="KW-0472">Membrane</keyword>
<dbReference type="Gene3D" id="3.40.630.190">
    <property type="entry name" value="LCP protein"/>
    <property type="match status" value="1"/>
</dbReference>
<name>A0A6B8RJT0_9BACL</name>
<protein>
    <submittedName>
        <fullName evidence="4">LytR family transcriptional regulator</fullName>
    </submittedName>
</protein>
<dbReference type="Proteomes" id="UP000426246">
    <property type="component" value="Chromosome"/>
</dbReference>
<feature type="transmembrane region" description="Helical" evidence="2">
    <location>
        <begin position="12"/>
        <end position="38"/>
    </location>
</feature>
<evidence type="ECO:0000313" key="5">
    <source>
        <dbReference type="Proteomes" id="UP000426246"/>
    </source>
</evidence>
<keyword evidence="2" id="KW-0812">Transmembrane</keyword>
<dbReference type="AlphaFoldDB" id="A0A6B8RJT0"/>
<dbReference type="InterPro" id="IPR050922">
    <property type="entry name" value="LytR/CpsA/Psr_CW_biosynth"/>
</dbReference>
<comment type="similarity">
    <text evidence="1">Belongs to the LytR/CpsA/Psr (LCP) family.</text>
</comment>
<dbReference type="Pfam" id="PF03816">
    <property type="entry name" value="LytR_cpsA_psr"/>
    <property type="match status" value="1"/>
</dbReference>
<dbReference type="EMBL" id="CP034235">
    <property type="protein sequence ID" value="QGQ96530.1"/>
    <property type="molecule type" value="Genomic_DNA"/>
</dbReference>
<dbReference type="KEGG" id="ppsc:EHS13_17375"/>
<keyword evidence="5" id="KW-1185">Reference proteome</keyword>
<evidence type="ECO:0000256" key="1">
    <source>
        <dbReference type="ARBA" id="ARBA00006068"/>
    </source>
</evidence>
<dbReference type="PANTHER" id="PTHR33392">
    <property type="entry name" value="POLYISOPRENYL-TEICHOIC ACID--PEPTIDOGLYCAN TEICHOIC ACID TRANSFERASE TAGU"/>
    <property type="match status" value="1"/>
</dbReference>
<dbReference type="InterPro" id="IPR004474">
    <property type="entry name" value="LytR_CpsA_psr"/>
</dbReference>
<organism evidence="4 5">
    <name type="scientific">Paenibacillus psychroresistens</name>
    <dbReference type="NCBI Taxonomy" id="1778678"/>
    <lineage>
        <taxon>Bacteria</taxon>
        <taxon>Bacillati</taxon>
        <taxon>Bacillota</taxon>
        <taxon>Bacilli</taxon>
        <taxon>Bacillales</taxon>
        <taxon>Paenibacillaceae</taxon>
        <taxon>Paenibacillus</taxon>
    </lineage>
</organism>
<feature type="domain" description="Cell envelope-related transcriptional attenuator" evidence="3">
    <location>
        <begin position="101"/>
        <end position="260"/>
    </location>
</feature>
<reference evidence="5" key="1">
    <citation type="submission" date="2018-11" db="EMBL/GenBank/DDBJ databases">
        <title>Complete genome sequence of Paenibacillus sp. ML311-T8.</title>
        <authorList>
            <person name="Nam Y.-D."/>
            <person name="Kang J."/>
            <person name="Chung W.-H."/>
            <person name="Park Y.S."/>
        </authorList>
    </citation>
    <scope>NUCLEOTIDE SEQUENCE [LARGE SCALE GENOMIC DNA]</scope>
    <source>
        <strain evidence="5">ML311-T8</strain>
    </source>
</reference>
<dbReference type="OrthoDB" id="27330at2"/>
<proteinExistence type="inferred from homology"/>
<evidence type="ECO:0000313" key="4">
    <source>
        <dbReference type="EMBL" id="QGQ96530.1"/>
    </source>
</evidence>
<dbReference type="PANTHER" id="PTHR33392:SF6">
    <property type="entry name" value="POLYISOPRENYL-TEICHOIC ACID--PEPTIDOGLYCAN TEICHOIC ACID TRANSFERASE TAGU"/>
    <property type="match status" value="1"/>
</dbReference>
<evidence type="ECO:0000259" key="3">
    <source>
        <dbReference type="Pfam" id="PF03816"/>
    </source>
</evidence>
<keyword evidence="2" id="KW-1133">Transmembrane helix</keyword>
<accession>A0A6B8RJT0</accession>
<gene>
    <name evidence="4" type="ORF">EHS13_17375</name>
</gene>
<sequence length="373" mass="41849">MTMFKMKKQTRKIILIVLVSILSVVIIGVCSFTGYMYLKADAAIEKIAAPKSEVKLKSVLKTNVVPEVTEEVQPVEVKKANAFTFVLAGVDNREGSGGTMNSDVLMFGSLNMDTKLSTLVSIPRDVQLKPAELEARKINYYYAHYYAKDKDTAISNTKSFFSELLDLPLDYMIVIDFDGLRKIVDALGGLDIDVDMNMRYVDTADGTNINLKKGLQHLNGKQALDFVRYRKSNMGTDESSDIARNGRQQQVLSGMLNEMTSLGGITQWGNILEIIGDHVKTDIPADQLRSWILHFSDIKPQEIRTMPLTSRWDNPYIYLMENDVSVAFNALRTQAGLTSDLTMNPADIMSTYPGEPAPEIEIPPDFIREHYMH</sequence>
<dbReference type="NCBIfam" id="TIGR00350">
    <property type="entry name" value="lytR_cpsA_psr"/>
    <property type="match status" value="1"/>
</dbReference>